<organism evidence="1 2">
    <name type="scientific">Phyllosticta capitalensis</name>
    <dbReference type="NCBI Taxonomy" id="121624"/>
    <lineage>
        <taxon>Eukaryota</taxon>
        <taxon>Fungi</taxon>
        <taxon>Dikarya</taxon>
        <taxon>Ascomycota</taxon>
        <taxon>Pezizomycotina</taxon>
        <taxon>Dothideomycetes</taxon>
        <taxon>Dothideomycetes incertae sedis</taxon>
        <taxon>Botryosphaeriales</taxon>
        <taxon>Phyllostictaceae</taxon>
        <taxon>Phyllosticta</taxon>
    </lineage>
</organism>
<dbReference type="Gene3D" id="3.40.630.30">
    <property type="match status" value="1"/>
</dbReference>
<reference evidence="1 2" key="1">
    <citation type="submission" date="2024-04" db="EMBL/GenBank/DDBJ databases">
        <title>Phyllosticta paracitricarpa is synonymous to the EU quarantine fungus P. citricarpa based on phylogenomic analyses.</title>
        <authorList>
            <consortium name="Lawrence Berkeley National Laboratory"/>
            <person name="Van Ingen-Buijs V.A."/>
            <person name="Van Westerhoven A.C."/>
            <person name="Haridas S."/>
            <person name="Skiadas P."/>
            <person name="Martin F."/>
            <person name="Groenewald J.Z."/>
            <person name="Crous P.W."/>
            <person name="Seidl M.F."/>
        </authorList>
    </citation>
    <scope>NUCLEOTIDE SEQUENCE [LARGE SCALE GENOMIC DNA]</scope>
    <source>
        <strain evidence="1 2">CBS 123374</strain>
    </source>
</reference>
<dbReference type="InterPro" id="IPR016181">
    <property type="entry name" value="Acyl_CoA_acyltransferase"/>
</dbReference>
<dbReference type="EMBL" id="JBBWRZ010000002">
    <property type="protein sequence ID" value="KAK8243739.1"/>
    <property type="molecule type" value="Genomic_DNA"/>
</dbReference>
<dbReference type="Proteomes" id="UP001492380">
    <property type="component" value="Unassembled WGS sequence"/>
</dbReference>
<protein>
    <recommendedName>
        <fullName evidence="3">FR47-like domain-containing protein</fullName>
    </recommendedName>
</protein>
<comment type="caution">
    <text evidence="1">The sequence shown here is derived from an EMBL/GenBank/DDBJ whole genome shotgun (WGS) entry which is preliminary data.</text>
</comment>
<sequence length="361" mass="38718">MDPIHRHGNPQQTLLPLLKALLPYSLPLYRRIQYGQPTEHTHVFASVAPQTSDEADQGKEHVKDAPATCLAAAYIDRSVRPEAEALIFLSWDTPSHNTNTPSCQCHSLLFSLLRHVDSLPYPPLSDEARADALAAVNSTDAATASRHHTHASAPAAAYVTNLDDADLLKIGALHERSVAALKARGCVRLDLPGAEFPYVKYLIPRGQAGERDALDEGLKSRGLRWGELSDEDLALVRSRTAIPRTTRTLRSLPAAALFPASPDGAAPVAWAFLGKDGSLCSLHVEPEHRGCGLAKAVAKKLFREGWGLFGDELDGLGHADVAAGNLSSKAVCLSLGGVEGWGVYWIRVALSKVVGSTGKTE</sequence>
<dbReference type="SUPFAM" id="SSF55729">
    <property type="entry name" value="Acyl-CoA N-acyltransferases (Nat)"/>
    <property type="match status" value="1"/>
</dbReference>
<name>A0ABR1YYE8_9PEZI</name>
<dbReference type="PANTHER" id="PTHR20958">
    <property type="entry name" value="GLYCINE N-ACYLTRANSFERASE-LIKE PROTEIN"/>
    <property type="match status" value="1"/>
</dbReference>
<proteinExistence type="predicted"/>
<keyword evidence="2" id="KW-1185">Reference proteome</keyword>
<evidence type="ECO:0000313" key="1">
    <source>
        <dbReference type="EMBL" id="KAK8243739.1"/>
    </source>
</evidence>
<dbReference type="InterPro" id="IPR053225">
    <property type="entry name" value="Acyl-CoA_N-acyltransferase"/>
</dbReference>
<evidence type="ECO:0000313" key="2">
    <source>
        <dbReference type="Proteomes" id="UP001492380"/>
    </source>
</evidence>
<evidence type="ECO:0008006" key="3">
    <source>
        <dbReference type="Google" id="ProtNLM"/>
    </source>
</evidence>
<gene>
    <name evidence="1" type="ORF">HDK90DRAFT_407652</name>
</gene>
<accession>A0ABR1YYE8</accession>
<dbReference type="PANTHER" id="PTHR20958:SF6">
    <property type="entry name" value="GLYCINE N-ACYLTRANSFERASE-LIKE PROTEIN"/>
    <property type="match status" value="1"/>
</dbReference>